<keyword evidence="2" id="KW-1185">Reference proteome</keyword>
<reference evidence="2" key="1">
    <citation type="submission" date="2014-09" db="EMBL/GenBank/DDBJ databases">
        <title>Genomic characterization and comparison of seven Myoviridae bacteriophage infecting Bacillus thuringiensis.</title>
        <authorList>
            <person name="Sauder A.B."/>
            <person name="McKenzie Q.R."/>
            <person name="Temple L.M."/>
            <person name="Alexis B.K."/>
            <person name="Al-Atrache Z."/>
            <person name="Lewis L.O."/>
            <person name="Loesser-Casey K.E."/>
            <person name="Mitchell K.J."/>
        </authorList>
    </citation>
    <scope>NUCLEOTIDE SEQUENCE [LARGE SCALE GENOMIC DNA]</scope>
</reference>
<reference evidence="1 2" key="2">
    <citation type="journal article" date="2016" name="Virology (Lond)">
        <title>Genomic characterization and comparison of seven Myoviridae bacteriophage infecting Bacillus thuringiensis.</title>
        <authorList>
            <person name="Sauder A.B."/>
            <person name="Quinn M.R."/>
            <person name="Brouillette A."/>
            <person name="Caruso S."/>
            <person name="Cresawn S."/>
            <person name="Erill I."/>
            <person name="Lewis L."/>
            <person name="Loesser-Casey K."/>
            <person name="Pate M."/>
            <person name="Scott C."/>
            <person name="Stockwell S."/>
            <person name="Temple L."/>
        </authorList>
    </citation>
    <scope>NUCLEOTIDE SEQUENCE [LARGE SCALE GENOMIC DNA]</scope>
</reference>
<dbReference type="KEGG" id="vg:20283068"/>
<dbReference type="RefSeq" id="YP_009055846.1">
    <property type="nucleotide sequence ID" value="NC_024788.1"/>
</dbReference>
<sequence length="90" mass="10686">MKKPTKLVKYIADKLLPDNAKITYFDSLIIYLEDSYGCEFVIKVDTTPHTIRAFLYHCDYTYDDECYLVQHETYIKGMTFTITQIKEELK</sequence>
<name>A0A075LZP6_9CAUD</name>
<dbReference type="Proteomes" id="UP000028561">
    <property type="component" value="Segment"/>
</dbReference>
<dbReference type="GeneID" id="20283068"/>
<dbReference type="EMBL" id="KJ489402">
    <property type="protein sequence ID" value="AIF71957.1"/>
    <property type="molecule type" value="Genomic_DNA"/>
</dbReference>
<evidence type="ECO:0000313" key="2">
    <source>
        <dbReference type="Proteomes" id="UP000028561"/>
    </source>
</evidence>
<accession>A0A075LZP6</accession>
<evidence type="ECO:0000313" key="1">
    <source>
        <dbReference type="EMBL" id="AIF71957.1"/>
    </source>
</evidence>
<proteinExistence type="predicted"/>
<organism evidence="1 2">
    <name type="scientific">Bacillus phage Riley</name>
    <dbReference type="NCBI Taxonomy" id="1486662"/>
    <lineage>
        <taxon>Viruses</taxon>
        <taxon>Duplodnaviria</taxon>
        <taxon>Heunggongvirae</taxon>
        <taxon>Uroviricota</taxon>
        <taxon>Caudoviricetes</taxon>
        <taxon>Herelleviridae</taxon>
        <taxon>Bastillevirinae</taxon>
        <taxon>Bequatrovirus</taxon>
        <taxon>Bequatrovirus riley</taxon>
    </lineage>
</organism>
<protein>
    <submittedName>
        <fullName evidence="1">Uncharacterized protein</fullName>
    </submittedName>
</protein>